<evidence type="ECO:0000256" key="2">
    <source>
        <dbReference type="ARBA" id="ARBA00023125"/>
    </source>
</evidence>
<dbReference type="Pfam" id="PF01380">
    <property type="entry name" value="SIS"/>
    <property type="match status" value="1"/>
</dbReference>
<dbReference type="InterPro" id="IPR036388">
    <property type="entry name" value="WH-like_DNA-bd_sf"/>
</dbReference>
<name>A0AAD0HRY3_MESFO</name>
<dbReference type="AlphaFoldDB" id="A0AAD0HRY3"/>
<keyword evidence="4" id="KW-0472">Membrane</keyword>
<evidence type="ECO:0000256" key="3">
    <source>
        <dbReference type="ARBA" id="ARBA00023163"/>
    </source>
</evidence>
<feature type="domain" description="SIS" evidence="6">
    <location>
        <begin position="113"/>
        <end position="257"/>
    </location>
</feature>
<dbReference type="SUPFAM" id="SSF46689">
    <property type="entry name" value="Homeodomain-like"/>
    <property type="match status" value="1"/>
</dbReference>
<keyword evidence="4" id="KW-0812">Transmembrane</keyword>
<dbReference type="InterPro" id="IPR000281">
    <property type="entry name" value="HTH_RpiR"/>
</dbReference>
<dbReference type="PANTHER" id="PTHR30514">
    <property type="entry name" value="GLUCOKINASE"/>
    <property type="match status" value="1"/>
</dbReference>
<dbReference type="InterPro" id="IPR035472">
    <property type="entry name" value="RpiR-like_SIS"/>
</dbReference>
<dbReference type="PANTHER" id="PTHR30514:SF1">
    <property type="entry name" value="HTH-TYPE TRANSCRIPTIONAL REGULATOR HEXR-RELATED"/>
    <property type="match status" value="1"/>
</dbReference>
<evidence type="ECO:0000313" key="8">
    <source>
        <dbReference type="Proteomes" id="UP000237990"/>
    </source>
</evidence>
<dbReference type="InterPro" id="IPR009057">
    <property type="entry name" value="Homeodomain-like_sf"/>
</dbReference>
<dbReference type="GO" id="GO:0003700">
    <property type="term" value="F:DNA-binding transcription factor activity"/>
    <property type="evidence" value="ECO:0007669"/>
    <property type="project" value="InterPro"/>
</dbReference>
<dbReference type="InterPro" id="IPR047640">
    <property type="entry name" value="RpiR-like"/>
</dbReference>
<proteinExistence type="predicted"/>
<dbReference type="RefSeq" id="WP_023025672.1">
    <property type="nucleotide sequence ID" value="NZ_CP022432.1"/>
</dbReference>
<organism evidence="7 8">
    <name type="scientific">Mesoplasma florum</name>
    <name type="common">Acholeplasma florum</name>
    <dbReference type="NCBI Taxonomy" id="2151"/>
    <lineage>
        <taxon>Bacteria</taxon>
        <taxon>Bacillati</taxon>
        <taxon>Mycoplasmatota</taxon>
        <taxon>Mollicutes</taxon>
        <taxon>Entomoplasmatales</taxon>
        <taxon>Entomoplasmataceae</taxon>
        <taxon>Mesoplasma</taxon>
    </lineage>
</organism>
<dbReference type="PROSITE" id="PS51464">
    <property type="entry name" value="SIS"/>
    <property type="match status" value="1"/>
</dbReference>
<protein>
    <submittedName>
        <fullName evidence="7">Transcriptional regulator, RpiR family</fullName>
    </submittedName>
</protein>
<evidence type="ECO:0000313" key="7">
    <source>
        <dbReference type="EMBL" id="AVN65717.1"/>
    </source>
</evidence>
<keyword evidence="2" id="KW-0238">DNA-binding</keyword>
<dbReference type="CDD" id="cd05013">
    <property type="entry name" value="SIS_RpiR"/>
    <property type="match status" value="1"/>
</dbReference>
<dbReference type="GO" id="GO:1901135">
    <property type="term" value="P:carbohydrate derivative metabolic process"/>
    <property type="evidence" value="ECO:0007669"/>
    <property type="project" value="InterPro"/>
</dbReference>
<evidence type="ECO:0000259" key="5">
    <source>
        <dbReference type="PROSITE" id="PS51071"/>
    </source>
</evidence>
<reference evidence="7 8" key="1">
    <citation type="submission" date="2017-07" db="EMBL/GenBank/DDBJ databases">
        <title>Comparative genomic analysis of Mesoplasma florum.</title>
        <authorList>
            <person name="Baby V."/>
            <person name="Lachance J.-C."/>
            <person name="Gagnon J."/>
            <person name="Lucier J.-F."/>
            <person name="Matteau D."/>
            <person name="Knight T.F."/>
            <person name="Rodrigue S."/>
        </authorList>
    </citation>
    <scope>NUCLEOTIDE SEQUENCE [LARGE SCALE GENOMIC DNA]</scope>
    <source>
        <strain evidence="7 8">W12</strain>
    </source>
</reference>
<evidence type="ECO:0000256" key="4">
    <source>
        <dbReference type="SAM" id="Phobius"/>
    </source>
</evidence>
<keyword evidence="3" id="KW-0804">Transcription</keyword>
<dbReference type="Proteomes" id="UP000237990">
    <property type="component" value="Chromosome"/>
</dbReference>
<feature type="domain" description="HTH rpiR-type" evidence="5">
    <location>
        <begin position="1"/>
        <end position="65"/>
    </location>
</feature>
<accession>A0AAD0HRY3</accession>
<dbReference type="EMBL" id="CP022432">
    <property type="protein sequence ID" value="AVN65717.1"/>
    <property type="molecule type" value="Genomic_DNA"/>
</dbReference>
<dbReference type="SUPFAM" id="SSF53697">
    <property type="entry name" value="SIS domain"/>
    <property type="match status" value="1"/>
</dbReference>
<keyword evidence="4" id="KW-1133">Transmembrane helix</keyword>
<dbReference type="InterPro" id="IPR001347">
    <property type="entry name" value="SIS_dom"/>
</dbReference>
<gene>
    <name evidence="7" type="ORF">MflW12_3120</name>
</gene>
<evidence type="ECO:0000259" key="6">
    <source>
        <dbReference type="PROSITE" id="PS51464"/>
    </source>
</evidence>
<dbReference type="GO" id="GO:0003677">
    <property type="term" value="F:DNA binding"/>
    <property type="evidence" value="ECO:0007669"/>
    <property type="project" value="UniProtKB-KW"/>
</dbReference>
<dbReference type="PROSITE" id="PS51071">
    <property type="entry name" value="HTH_RPIR"/>
    <property type="match status" value="1"/>
</dbReference>
<evidence type="ECO:0000256" key="1">
    <source>
        <dbReference type="ARBA" id="ARBA00023015"/>
    </source>
</evidence>
<dbReference type="Gene3D" id="1.10.10.10">
    <property type="entry name" value="Winged helix-like DNA-binding domain superfamily/Winged helix DNA-binding domain"/>
    <property type="match status" value="1"/>
</dbReference>
<dbReference type="InterPro" id="IPR046348">
    <property type="entry name" value="SIS_dom_sf"/>
</dbReference>
<dbReference type="Gene3D" id="3.40.50.10490">
    <property type="entry name" value="Glucose-6-phosphate isomerase like protein, domain 1"/>
    <property type="match status" value="1"/>
</dbReference>
<feature type="transmembrane region" description="Helical" evidence="4">
    <location>
        <begin position="229"/>
        <end position="252"/>
    </location>
</feature>
<dbReference type="GO" id="GO:0097367">
    <property type="term" value="F:carbohydrate derivative binding"/>
    <property type="evidence" value="ECO:0007669"/>
    <property type="project" value="InterPro"/>
</dbReference>
<sequence>MLTSTEKLILLKIEGDIETFTSKSIAELSKIYFAADATILRLVKKMGYKSLKDMQIDYGGKAKINSKINMMNDNYLFDEGSNIESTVSNVTALSLYSIFKTEEILNNNKLEDFVNVIICKKSILLFGIGNSRISADFFNNQLKRVGINSSSHSSVHGLLMQSSFVLKDTVVILISNSFNTKEIKFATSYLIDKNIPFLIITSSENIKNNQLIKKAECCLFYSVNKKEKYSFPMISSFYSQIFILNIIFNIIIQKMENSQEKIEAGNKLTEQWNKL</sequence>
<keyword evidence="1" id="KW-0805">Transcription regulation</keyword>